<organism evidence="2 3">
    <name type="scientific">Planomonospora corallina</name>
    <dbReference type="NCBI Taxonomy" id="1806052"/>
    <lineage>
        <taxon>Bacteria</taxon>
        <taxon>Bacillati</taxon>
        <taxon>Actinomycetota</taxon>
        <taxon>Actinomycetes</taxon>
        <taxon>Streptosporangiales</taxon>
        <taxon>Streptosporangiaceae</taxon>
        <taxon>Planomonospora</taxon>
    </lineage>
</organism>
<dbReference type="Proteomes" id="UP001595850">
    <property type="component" value="Unassembled WGS sequence"/>
</dbReference>
<name>A0ABV8I2L3_9ACTN</name>
<evidence type="ECO:0000313" key="3">
    <source>
        <dbReference type="Proteomes" id="UP001595850"/>
    </source>
</evidence>
<evidence type="ECO:0000256" key="1">
    <source>
        <dbReference type="SAM" id="MobiDB-lite"/>
    </source>
</evidence>
<keyword evidence="3" id="KW-1185">Reference proteome</keyword>
<feature type="region of interest" description="Disordered" evidence="1">
    <location>
        <begin position="1"/>
        <end position="26"/>
    </location>
</feature>
<comment type="caution">
    <text evidence="2">The sequence shown here is derived from an EMBL/GenBank/DDBJ whole genome shotgun (WGS) entry which is preliminary data.</text>
</comment>
<protein>
    <recommendedName>
        <fullName evidence="4">Lantibiotic</fullName>
    </recommendedName>
</protein>
<evidence type="ECO:0008006" key="4">
    <source>
        <dbReference type="Google" id="ProtNLM"/>
    </source>
</evidence>
<evidence type="ECO:0000313" key="2">
    <source>
        <dbReference type="EMBL" id="MFC4057293.1"/>
    </source>
</evidence>
<accession>A0ABV8I2L3</accession>
<dbReference type="EMBL" id="JBHSBM010000009">
    <property type="protein sequence ID" value="MFC4057293.1"/>
    <property type="molecule type" value="Genomic_DNA"/>
</dbReference>
<proteinExistence type="predicted"/>
<sequence length="62" mass="6540">MSGNDLFDLDPRVSSSGEGTAEPAGTPTITVTISVRACTKVTRIRTCTCKGCTTARTCIRCK</sequence>
<reference evidence="3" key="1">
    <citation type="journal article" date="2019" name="Int. J. Syst. Evol. Microbiol.">
        <title>The Global Catalogue of Microorganisms (GCM) 10K type strain sequencing project: providing services to taxonomists for standard genome sequencing and annotation.</title>
        <authorList>
            <consortium name="The Broad Institute Genomics Platform"/>
            <consortium name="The Broad Institute Genome Sequencing Center for Infectious Disease"/>
            <person name="Wu L."/>
            <person name="Ma J."/>
        </authorList>
    </citation>
    <scope>NUCLEOTIDE SEQUENCE [LARGE SCALE GENOMIC DNA]</scope>
    <source>
        <strain evidence="3">TBRC 4489</strain>
    </source>
</reference>
<gene>
    <name evidence="2" type="ORF">ACFOWE_03260</name>
</gene>
<dbReference type="RefSeq" id="WP_377285245.1">
    <property type="nucleotide sequence ID" value="NZ_JBHSBM010000009.1"/>
</dbReference>